<accession>A0A8J8VW21</accession>
<dbReference type="AlphaFoldDB" id="A0A8J8VW21"/>
<comment type="caution">
    <text evidence="2">The sequence shown here is derived from an EMBL/GenBank/DDBJ whole genome shotgun (WGS) entry which is preliminary data.</text>
</comment>
<dbReference type="EMBL" id="WIWV01000181">
    <property type="protein sequence ID" value="KAF7712407.1"/>
    <property type="molecule type" value="Genomic_DNA"/>
</dbReference>
<dbReference type="Proteomes" id="UP000631181">
    <property type="component" value="Unassembled WGS sequence"/>
</dbReference>
<dbReference type="Pfam" id="PF24969">
    <property type="entry name" value="LRR_15"/>
    <property type="match status" value="1"/>
</dbReference>
<organism evidence="2 3">
    <name type="scientific">Penicillium ucsense</name>
    <dbReference type="NCBI Taxonomy" id="2839758"/>
    <lineage>
        <taxon>Eukaryota</taxon>
        <taxon>Fungi</taxon>
        <taxon>Dikarya</taxon>
        <taxon>Ascomycota</taxon>
        <taxon>Pezizomycotina</taxon>
        <taxon>Eurotiomycetes</taxon>
        <taxon>Eurotiomycetidae</taxon>
        <taxon>Eurotiales</taxon>
        <taxon>Aspergillaceae</taxon>
        <taxon>Penicillium</taxon>
    </lineage>
</organism>
<evidence type="ECO:0000313" key="2">
    <source>
        <dbReference type="EMBL" id="KAF7712407.1"/>
    </source>
</evidence>
<evidence type="ECO:0000313" key="3">
    <source>
        <dbReference type="Proteomes" id="UP000631181"/>
    </source>
</evidence>
<proteinExistence type="predicted"/>
<name>A0A8J8VW21_9EURO</name>
<gene>
    <name evidence="2" type="ORF">PECM_002897</name>
</gene>
<evidence type="ECO:0000259" key="1">
    <source>
        <dbReference type="Pfam" id="PF24969"/>
    </source>
</evidence>
<protein>
    <recommendedName>
        <fullName evidence="1">Leucine-rich repeat domain-containing protein</fullName>
    </recommendedName>
</protein>
<feature type="domain" description="Leucine-rich repeat" evidence="1">
    <location>
        <begin position="59"/>
        <end position="409"/>
    </location>
</feature>
<keyword evidence="3" id="KW-1185">Reference proteome</keyword>
<dbReference type="OrthoDB" id="5130616at2759"/>
<sequence length="489" mass="55226">MPSSRLWLPNEVLSLIGERINDHSDRYKLPLVSHQFYQAFSPLLYQDVRLCDWRQAFSFFQAIIQRPFLASTVRELDASKWQGSSVPQSDWPSLHECPALTRHIHGMTHSNEELASWTDHLLQGRCDAWVALVLPLLSHLEKLSLVCSSSPRHLTRVLQRGNAVDKSPASQAILCRLRAVSVFHQNNSASQIFEEQNDHNQPEVLSSFMQLPSMRAVVADSVVESQVSREEITSPATNSLHQKTLSTPSITGIDLRNSCGNEGMKSLLFGCTNLKSFKYQHSDQHLASHGFQPARLRRWLSPSRESLETLWLDQYGEHYAFTAAGLNQTQDEWFGSLAEFSALKDVRIRLPNLLDIQYQNQPSHGLVSCLPPTLEILLIEGCAERHVSMLVSELQSVIKMRHTHFPRLRLLGLEGPFQTLSTDEQQDAVQLPGQSRALCYSIKPKVLQALEPLHEDCVSASIGFHLHDRKLVPEEGDGWTPWVSAFPPT</sequence>
<dbReference type="InterPro" id="IPR056867">
    <property type="entry name" value="LRR_15"/>
</dbReference>
<reference evidence="2" key="1">
    <citation type="journal article" date="2020" name="Front. Microbiol.">
        <title>Gene regulatory networks of Penicillium echinulatum 2HH and Penicillium oxalicum 114-2 inferred by a computational biology approach.</title>
        <authorList>
            <person name="Lenz A.R."/>
            <person name="Galan-Vasquez E."/>
            <person name="Balbinot E."/>
            <person name="De Abreu F.P."/>
            <person name="De Oliveira N.S."/>
            <person name="Da Rosa L.O."/>
            <person name="De Avila E Silva S."/>
            <person name="Camassola M."/>
            <person name="Dillon A.J.P."/>
            <person name="Perez-Rueda E."/>
        </authorList>
    </citation>
    <scope>NUCLEOTIDE SEQUENCE</scope>
    <source>
        <strain evidence="2">S1M29</strain>
    </source>
</reference>